<dbReference type="PANTHER" id="PTHR11601:SF34">
    <property type="entry name" value="CYSTEINE DESULFURASE"/>
    <property type="match status" value="1"/>
</dbReference>
<evidence type="ECO:0000256" key="8">
    <source>
        <dbReference type="ARBA" id="ARBA00050776"/>
    </source>
</evidence>
<feature type="domain" description="Aminotransferase class V" evidence="9">
    <location>
        <begin position="4"/>
        <end position="366"/>
    </location>
</feature>
<dbReference type="GO" id="GO:0046872">
    <property type="term" value="F:metal ion binding"/>
    <property type="evidence" value="ECO:0007669"/>
    <property type="project" value="UniProtKB-KW"/>
</dbReference>
<evidence type="ECO:0000256" key="4">
    <source>
        <dbReference type="ARBA" id="ARBA00022723"/>
    </source>
</evidence>
<evidence type="ECO:0000313" key="11">
    <source>
        <dbReference type="Proteomes" id="UP000317835"/>
    </source>
</evidence>
<dbReference type="GO" id="GO:0031071">
    <property type="term" value="F:cysteine desulfurase activity"/>
    <property type="evidence" value="ECO:0007669"/>
    <property type="project" value="UniProtKB-EC"/>
</dbReference>
<dbReference type="Proteomes" id="UP000317835">
    <property type="component" value="Chromosome"/>
</dbReference>
<dbReference type="Gene3D" id="3.90.1150.10">
    <property type="entry name" value="Aspartate Aminotransferase, domain 1"/>
    <property type="match status" value="1"/>
</dbReference>
<keyword evidence="3 10" id="KW-0808">Transferase</keyword>
<dbReference type="InterPro" id="IPR000192">
    <property type="entry name" value="Aminotrans_V_dom"/>
</dbReference>
<keyword evidence="11" id="KW-1185">Reference proteome</keyword>
<evidence type="ECO:0000259" key="9">
    <source>
        <dbReference type="Pfam" id="PF00266"/>
    </source>
</evidence>
<dbReference type="KEGG" id="tpla:ElP_53020"/>
<keyword evidence="7" id="KW-0411">Iron-sulfur</keyword>
<evidence type="ECO:0000256" key="6">
    <source>
        <dbReference type="ARBA" id="ARBA00023004"/>
    </source>
</evidence>
<name>A0A518H945_9BACT</name>
<dbReference type="InterPro" id="IPR016454">
    <property type="entry name" value="Cysteine_dSase"/>
</dbReference>
<dbReference type="PIRSF" id="PIRSF005572">
    <property type="entry name" value="NifS"/>
    <property type="match status" value="1"/>
</dbReference>
<evidence type="ECO:0000256" key="7">
    <source>
        <dbReference type="ARBA" id="ARBA00023014"/>
    </source>
</evidence>
<dbReference type="Pfam" id="PF00266">
    <property type="entry name" value="Aminotran_5"/>
    <property type="match status" value="1"/>
</dbReference>
<protein>
    <submittedName>
        <fullName evidence="10">Cysteine desulfurase</fullName>
        <ecNumber evidence="10">2.8.1.7</ecNumber>
    </submittedName>
</protein>
<evidence type="ECO:0000313" key="10">
    <source>
        <dbReference type="EMBL" id="QDV37364.1"/>
    </source>
</evidence>
<dbReference type="EMBL" id="CP036426">
    <property type="protein sequence ID" value="QDV37364.1"/>
    <property type="molecule type" value="Genomic_DNA"/>
</dbReference>
<dbReference type="RefSeq" id="WP_145275079.1">
    <property type="nucleotide sequence ID" value="NZ_CP036426.1"/>
</dbReference>
<dbReference type="SUPFAM" id="SSF53383">
    <property type="entry name" value="PLP-dependent transferases"/>
    <property type="match status" value="1"/>
</dbReference>
<evidence type="ECO:0000256" key="5">
    <source>
        <dbReference type="ARBA" id="ARBA00022898"/>
    </source>
</evidence>
<dbReference type="EC" id="2.8.1.7" evidence="10"/>
<dbReference type="PANTHER" id="PTHR11601">
    <property type="entry name" value="CYSTEINE DESULFURYLASE FAMILY MEMBER"/>
    <property type="match status" value="1"/>
</dbReference>
<evidence type="ECO:0000256" key="2">
    <source>
        <dbReference type="ARBA" id="ARBA00006490"/>
    </source>
</evidence>
<comment type="similarity">
    <text evidence="2">Belongs to the class-V pyridoxal-phosphate-dependent aminotransferase family. NifS/IscS subfamily.</text>
</comment>
<accession>A0A518H945</accession>
<comment type="cofactor">
    <cofactor evidence="1">
        <name>pyridoxal 5'-phosphate</name>
        <dbReference type="ChEBI" id="CHEBI:597326"/>
    </cofactor>
</comment>
<organism evidence="10 11">
    <name type="scientific">Tautonia plasticadhaerens</name>
    <dbReference type="NCBI Taxonomy" id="2527974"/>
    <lineage>
        <taxon>Bacteria</taxon>
        <taxon>Pseudomonadati</taxon>
        <taxon>Planctomycetota</taxon>
        <taxon>Planctomycetia</taxon>
        <taxon>Isosphaerales</taxon>
        <taxon>Isosphaeraceae</taxon>
        <taxon>Tautonia</taxon>
    </lineage>
</organism>
<sequence length="395" mass="40401">MRPIYLDHNASAPLDPEVLEAMRPHWLAPGNPGSRHGLARGPRRALDQARETIARILNAEPSEVVFTSGGTEANNLAIFGLAGGIGGRGGAGSLVSSPIEHPAVAEPVSRLEAEGYEVGRGVVSSDGRVTIGSMLDRIDPGTRLATLILAHNETGVLQDVALLADQAGVPVHTDAVQAVGRIPVDFKRLGVATLAASAHKFHGPVGVGVLLVRTGCRMEPMLLGGGQQGGRRPGTQAVALAVGMAAALGRWHREAGARIERWLALKRRLEGAIVAGLGRDAVVTTGPIGPGATLPQTLHLGFPGLDGDALLMQLDLAGVSASLGSACASGSTSASPSLVAMGVPADRLRSSVRFSMGAGTTEDEVDEAARRVVAVVRGVAEAGGGIPGLPGRPRE</sequence>
<evidence type="ECO:0000256" key="3">
    <source>
        <dbReference type="ARBA" id="ARBA00022679"/>
    </source>
</evidence>
<dbReference type="OrthoDB" id="9808002at2"/>
<gene>
    <name evidence="10" type="primary">nifS</name>
    <name evidence="10" type="ORF">ElP_53020</name>
</gene>
<keyword evidence="4" id="KW-0479">Metal-binding</keyword>
<dbReference type="GO" id="GO:0051536">
    <property type="term" value="F:iron-sulfur cluster binding"/>
    <property type="evidence" value="ECO:0007669"/>
    <property type="project" value="UniProtKB-KW"/>
</dbReference>
<reference evidence="10 11" key="1">
    <citation type="submission" date="2019-02" db="EMBL/GenBank/DDBJ databases">
        <title>Deep-cultivation of Planctomycetes and their phenomic and genomic characterization uncovers novel biology.</title>
        <authorList>
            <person name="Wiegand S."/>
            <person name="Jogler M."/>
            <person name="Boedeker C."/>
            <person name="Pinto D."/>
            <person name="Vollmers J."/>
            <person name="Rivas-Marin E."/>
            <person name="Kohn T."/>
            <person name="Peeters S.H."/>
            <person name="Heuer A."/>
            <person name="Rast P."/>
            <person name="Oberbeckmann S."/>
            <person name="Bunk B."/>
            <person name="Jeske O."/>
            <person name="Meyerdierks A."/>
            <person name="Storesund J.E."/>
            <person name="Kallscheuer N."/>
            <person name="Luecker S."/>
            <person name="Lage O.M."/>
            <person name="Pohl T."/>
            <person name="Merkel B.J."/>
            <person name="Hornburger P."/>
            <person name="Mueller R.-W."/>
            <person name="Bruemmer F."/>
            <person name="Labrenz M."/>
            <person name="Spormann A.M."/>
            <person name="Op den Camp H."/>
            <person name="Overmann J."/>
            <person name="Amann R."/>
            <person name="Jetten M.S.M."/>
            <person name="Mascher T."/>
            <person name="Medema M.H."/>
            <person name="Devos D.P."/>
            <person name="Kaster A.-K."/>
            <person name="Ovreas L."/>
            <person name="Rohde M."/>
            <person name="Galperin M.Y."/>
            <person name="Jogler C."/>
        </authorList>
    </citation>
    <scope>NUCLEOTIDE SEQUENCE [LARGE SCALE GENOMIC DNA]</scope>
    <source>
        <strain evidence="10 11">ElP</strain>
    </source>
</reference>
<keyword evidence="6" id="KW-0408">Iron</keyword>
<keyword evidence="5" id="KW-0663">Pyridoxal phosphate</keyword>
<proteinExistence type="inferred from homology"/>
<dbReference type="AlphaFoldDB" id="A0A518H945"/>
<dbReference type="Gene3D" id="1.10.260.50">
    <property type="match status" value="1"/>
</dbReference>
<dbReference type="InterPro" id="IPR015424">
    <property type="entry name" value="PyrdxlP-dep_Trfase"/>
</dbReference>
<comment type="catalytic activity">
    <reaction evidence="8">
        <text>(sulfur carrier)-H + L-cysteine = (sulfur carrier)-SH + L-alanine</text>
        <dbReference type="Rhea" id="RHEA:43892"/>
        <dbReference type="Rhea" id="RHEA-COMP:14737"/>
        <dbReference type="Rhea" id="RHEA-COMP:14739"/>
        <dbReference type="ChEBI" id="CHEBI:29917"/>
        <dbReference type="ChEBI" id="CHEBI:35235"/>
        <dbReference type="ChEBI" id="CHEBI:57972"/>
        <dbReference type="ChEBI" id="CHEBI:64428"/>
        <dbReference type="EC" id="2.8.1.7"/>
    </reaction>
</comment>
<dbReference type="InterPro" id="IPR015422">
    <property type="entry name" value="PyrdxlP-dep_Trfase_small"/>
</dbReference>
<dbReference type="Gene3D" id="3.40.640.10">
    <property type="entry name" value="Type I PLP-dependent aspartate aminotransferase-like (Major domain)"/>
    <property type="match status" value="1"/>
</dbReference>
<evidence type="ECO:0000256" key="1">
    <source>
        <dbReference type="ARBA" id="ARBA00001933"/>
    </source>
</evidence>
<dbReference type="InterPro" id="IPR015421">
    <property type="entry name" value="PyrdxlP-dep_Trfase_major"/>
</dbReference>